<dbReference type="GO" id="GO:0008270">
    <property type="term" value="F:zinc ion binding"/>
    <property type="evidence" value="ECO:0007669"/>
    <property type="project" value="UniProtKB-KW"/>
</dbReference>
<feature type="region of interest" description="Disordered" evidence="11">
    <location>
        <begin position="1084"/>
        <end position="1104"/>
    </location>
</feature>
<keyword evidence="6" id="KW-0805">Transcription regulation</keyword>
<dbReference type="GO" id="GO:0044666">
    <property type="term" value="C:MLL3/4 complex"/>
    <property type="evidence" value="ECO:0007669"/>
    <property type="project" value="TreeGrafter"/>
</dbReference>
<keyword evidence="7" id="KW-0804">Transcription</keyword>
<evidence type="ECO:0000256" key="5">
    <source>
        <dbReference type="ARBA" id="ARBA00022833"/>
    </source>
</evidence>
<feature type="compositionally biased region" description="Polar residues" evidence="11">
    <location>
        <begin position="894"/>
        <end position="911"/>
    </location>
</feature>
<feature type="compositionally biased region" description="Polar residues" evidence="11">
    <location>
        <begin position="973"/>
        <end position="989"/>
    </location>
</feature>
<reference evidence="15" key="1">
    <citation type="submission" date="2016-06" db="UniProtKB">
        <authorList>
            <consortium name="WormBaseParasite"/>
        </authorList>
    </citation>
    <scope>IDENTIFICATION</scope>
</reference>
<keyword evidence="4 9" id="KW-0863">Zinc-finger</keyword>
<feature type="region of interest" description="Disordered" evidence="11">
    <location>
        <begin position="1326"/>
        <end position="1374"/>
    </location>
</feature>
<dbReference type="Proteomes" id="UP000050794">
    <property type="component" value="Unassembled WGS sequence"/>
</dbReference>
<feature type="compositionally biased region" description="Basic and acidic residues" evidence="11">
    <location>
        <begin position="1451"/>
        <end position="1460"/>
    </location>
</feature>
<evidence type="ECO:0000259" key="12">
    <source>
        <dbReference type="PROSITE" id="PS50016"/>
    </source>
</evidence>
<sequence>MDEVHGSVAVSSASTSVLSPGAQRVHRIDAFATSIVVNAQARYVQRIVLVVKRSRLYLTVPFVPDRCSLVRMCVHVALVEREFRWIHTECDADALGGGAVEGEYVCAVCRNSPLVADAMMTSAGSSSLAPSPTSVSAHDETSRNTLETGFSIQSPTNRNSPLAPLSHLDSTFNDIFTISHASGHGDVSSMSSPATTTATTTASNSARASPAFFLDNTASSDTDDFRPPPRREKTEGLSHSGRGGRGGGKKKPGTGRGSFTKARSSHGDLTDSSTSSLRGKRGGRGGYKNGKGTRGRRPRQAALKFALGSLNGELRRFYMKGGKTSSMIALVASTAAGREAELHTQENGDTEESKNRVEDNEYIRTVVITSAENTFFMQMPVCLICGSIGKDIEGTMVACATCAQSYHTFCVGLHDKGCAVSLTSPRAQNSGDLRAGQTFTMPNSGASRIKGVPEHLNSTIVKRGWRCLDCTVCEGCGDGRDESNLLLCDECDVSYHIYCLDPPLERIPHGSWRCKWCATCRRCSAPIPSAVDTQRMEGLCETCYSLRKCPKCLRLYEVGEHIIKCQHCSRWLHGKCEDICGEDMLEAAAENGFRCSLCRPQGNTPASDALNVLICDYVPMNKCALDVLHTKHGGSLFRSTSLQEPMFDLPMHPFASRGHSFDDAYEEEEMEVVSVGMSGRGRGMRGGGPGRKVLKLGVGGFFVKHGVGRADGDGKGLDIHKAVYIDVIMCRINSGVARISYATNMPRHRIQAAEDDANAEEELAPGQKPKIKRPRKPRRCQLEDNYPPIIQESFFGMRPVEGRNLLEVVVDEPNLSQEINKTTLGQEKQKEVFELNEADSEALREGESLLGDITENDIFGNMEEIDFDNFDINELLMEGEDEDDEDTLDAATNDGGTASEDTSATQSQQQFAFRVPQQVRFPKPKAERLCRKGFAGFHVKLVQSSSSRGRNSGGQGQGGHHQTGAHSGGAYPLQTSIQSAGSRSNSQMGENYVERVNQATERWEEDEPLGERATKAAVLYANVNYPQWKKEYPEWCERVKHIHRMWRSLDANSRQEYVNKARENRANRAKQPRLKRLAPTLLRASVGSPKSGSPTRGGYFASQDGEGAGVAGGGIIRPAPPRSPRTVLAQLSSEVLDNYNLLQRRSNELAKYQQAIENDLARMRKQKKNLTAKRRQLNKNNQQFDASGQRIDVELNESDRSSLATLINAIPIRQKDLENCKRDIKQHLSNVRDFEVKNNIPPDLLAHIPPPAPPPQPNVNMMRAPHPQVPGQPPPQGGMISPGAVRAPPPYVQMGAANGAYQVRAPMQQYVQPSGSMGHAAFMQQPKIDSEQSQICSGPPTPSSGRPGSSASVDWQTRTKVARKRRREEEGSDEFIRTPMLGDVVASQLTSQLERDVYDVVDHLLTQAVVMVDGAEAARKSGMLKRLLESHPGKPYHSQRAPYSGYDVQDGDMRHGDGPKPKKKRTQQKKLPVGTSNEFELLMERISTQLRLCPPLPRRALEPIPRIDRSSFAACGLTDLPDRTDKPSIVGTRVGDMRLVFMRDYYTRMFECPIDEDTLYPSMSTFAVDVNMPALYQARCGSPVYSWREEHELERPCAKLDALSVERRSRSPPLKTVSRIPDAVAPQPPHRSSFFKVNEAVFKFCFFLLLTFVSG</sequence>
<dbReference type="Pfam" id="PF00628">
    <property type="entry name" value="PHD"/>
    <property type="match status" value="1"/>
</dbReference>
<reference evidence="13 14" key="2">
    <citation type="submission" date="2018-11" db="EMBL/GenBank/DDBJ databases">
        <authorList>
            <consortium name="Pathogen Informatics"/>
        </authorList>
    </citation>
    <scope>NUCLEOTIDE SEQUENCE [LARGE SCALE GENOMIC DNA]</scope>
</reference>
<evidence type="ECO:0000256" key="6">
    <source>
        <dbReference type="ARBA" id="ARBA00023015"/>
    </source>
</evidence>
<dbReference type="CDD" id="cd15513">
    <property type="entry name" value="PHD5_KMT2C_like"/>
    <property type="match status" value="1"/>
</dbReference>
<evidence type="ECO:0000313" key="14">
    <source>
        <dbReference type="Proteomes" id="UP000050794"/>
    </source>
</evidence>
<keyword evidence="10" id="KW-0175">Coiled coil</keyword>
<keyword evidence="8" id="KW-0539">Nucleus</keyword>
<dbReference type="EMBL" id="UYWY01021524">
    <property type="protein sequence ID" value="VDM44338.1"/>
    <property type="molecule type" value="Genomic_DNA"/>
</dbReference>
<keyword evidence="2" id="KW-0479">Metal-binding</keyword>
<evidence type="ECO:0000256" key="2">
    <source>
        <dbReference type="ARBA" id="ARBA00022723"/>
    </source>
</evidence>
<feature type="region of interest" description="Disordered" evidence="11">
    <location>
        <begin position="184"/>
        <end position="300"/>
    </location>
</feature>
<feature type="compositionally biased region" description="Basic and acidic residues" evidence="11">
    <location>
        <begin position="223"/>
        <end position="236"/>
    </location>
</feature>
<feature type="compositionally biased region" description="Low complexity" evidence="11">
    <location>
        <begin position="188"/>
        <end position="211"/>
    </location>
</feature>
<dbReference type="PANTHER" id="PTHR45888:SF6">
    <property type="entry name" value="HL01030P-RELATED"/>
    <property type="match status" value="1"/>
</dbReference>
<dbReference type="WBParaSite" id="TCNE_0001301701-mRNA-1">
    <property type="protein sequence ID" value="TCNE_0001301701-mRNA-1"/>
    <property type="gene ID" value="TCNE_0001301701"/>
</dbReference>
<feature type="region of interest" description="Disordered" evidence="11">
    <location>
        <begin position="755"/>
        <end position="777"/>
    </location>
</feature>
<evidence type="ECO:0000313" key="13">
    <source>
        <dbReference type="EMBL" id="VDM44338.1"/>
    </source>
</evidence>
<dbReference type="SUPFAM" id="SSF47095">
    <property type="entry name" value="HMG-box"/>
    <property type="match status" value="1"/>
</dbReference>
<evidence type="ECO:0000256" key="7">
    <source>
        <dbReference type="ARBA" id="ARBA00023163"/>
    </source>
</evidence>
<dbReference type="InterPro" id="IPR036910">
    <property type="entry name" value="HMG_box_dom_sf"/>
</dbReference>
<keyword evidence="5" id="KW-0862">Zinc</keyword>
<dbReference type="PANTHER" id="PTHR45888">
    <property type="entry name" value="HL01030P-RELATED"/>
    <property type="match status" value="1"/>
</dbReference>
<dbReference type="Gene3D" id="1.10.30.10">
    <property type="entry name" value="High mobility group box domain"/>
    <property type="match status" value="1"/>
</dbReference>
<dbReference type="GO" id="GO:0045944">
    <property type="term" value="P:positive regulation of transcription by RNA polymerase II"/>
    <property type="evidence" value="ECO:0007669"/>
    <property type="project" value="TreeGrafter"/>
</dbReference>
<evidence type="ECO:0000256" key="9">
    <source>
        <dbReference type="PROSITE-ProRule" id="PRU00146"/>
    </source>
</evidence>
<dbReference type="GO" id="GO:0003713">
    <property type="term" value="F:transcription coactivator activity"/>
    <property type="evidence" value="ECO:0007669"/>
    <property type="project" value="TreeGrafter"/>
</dbReference>
<dbReference type="SMART" id="SM00249">
    <property type="entry name" value="PHD"/>
    <property type="match status" value="3"/>
</dbReference>
<feature type="coiled-coil region" evidence="10">
    <location>
        <begin position="1149"/>
        <end position="1187"/>
    </location>
</feature>
<dbReference type="CDD" id="cd15514">
    <property type="entry name" value="PHD6_KMT2C_like"/>
    <property type="match status" value="1"/>
</dbReference>
<evidence type="ECO:0000256" key="3">
    <source>
        <dbReference type="ARBA" id="ARBA00022737"/>
    </source>
</evidence>
<dbReference type="InterPro" id="IPR001965">
    <property type="entry name" value="Znf_PHD"/>
</dbReference>
<accession>A0A183UWZ7</accession>
<keyword evidence="14" id="KW-1185">Reference proteome</keyword>
<feature type="domain" description="PHD-type" evidence="12">
    <location>
        <begin position="537"/>
        <end position="601"/>
    </location>
</feature>
<dbReference type="InterPro" id="IPR011011">
    <property type="entry name" value="Znf_FYVE_PHD"/>
</dbReference>
<protein>
    <submittedName>
        <fullName evidence="15">PHD-type domain-containing protein</fullName>
    </submittedName>
</protein>
<dbReference type="SUPFAM" id="SSF57903">
    <property type="entry name" value="FYVE/PHD zinc finger"/>
    <property type="match status" value="3"/>
</dbReference>
<feature type="region of interest" description="Disordered" evidence="11">
    <location>
        <begin position="1429"/>
        <end position="1471"/>
    </location>
</feature>
<proteinExistence type="predicted"/>
<dbReference type="InterPro" id="IPR019787">
    <property type="entry name" value="Znf_PHD-finger"/>
</dbReference>
<comment type="subcellular location">
    <subcellularLocation>
        <location evidence="1">Nucleus</location>
    </subcellularLocation>
</comment>
<keyword evidence="3" id="KW-0677">Repeat</keyword>
<organism evidence="14 15">
    <name type="scientific">Toxocara canis</name>
    <name type="common">Canine roundworm</name>
    <dbReference type="NCBI Taxonomy" id="6265"/>
    <lineage>
        <taxon>Eukaryota</taxon>
        <taxon>Metazoa</taxon>
        <taxon>Ecdysozoa</taxon>
        <taxon>Nematoda</taxon>
        <taxon>Chromadorea</taxon>
        <taxon>Rhabditida</taxon>
        <taxon>Spirurina</taxon>
        <taxon>Ascaridomorpha</taxon>
        <taxon>Ascaridoidea</taxon>
        <taxon>Toxocaridae</taxon>
        <taxon>Toxocara</taxon>
    </lineage>
</organism>
<dbReference type="GO" id="GO:0042800">
    <property type="term" value="F:histone H3K4 methyltransferase activity"/>
    <property type="evidence" value="ECO:0007669"/>
    <property type="project" value="TreeGrafter"/>
</dbReference>
<feature type="region of interest" description="Disordered" evidence="11">
    <location>
        <begin position="881"/>
        <end position="918"/>
    </location>
</feature>
<evidence type="ECO:0000313" key="15">
    <source>
        <dbReference type="WBParaSite" id="TCNE_0001301701-mRNA-1"/>
    </source>
</evidence>
<evidence type="ECO:0000256" key="10">
    <source>
        <dbReference type="SAM" id="Coils"/>
    </source>
</evidence>
<dbReference type="Gene3D" id="3.30.40.10">
    <property type="entry name" value="Zinc/RING finger domain, C3HC4 (zinc finger)"/>
    <property type="match status" value="3"/>
</dbReference>
<feature type="compositionally biased region" description="Low complexity" evidence="11">
    <location>
        <begin position="1343"/>
        <end position="1352"/>
    </location>
</feature>
<dbReference type="PROSITE" id="PS50016">
    <property type="entry name" value="ZF_PHD_2"/>
    <property type="match status" value="2"/>
</dbReference>
<evidence type="ECO:0000256" key="4">
    <source>
        <dbReference type="ARBA" id="ARBA00022771"/>
    </source>
</evidence>
<feature type="domain" description="PHD-type" evidence="12">
    <location>
        <begin position="467"/>
        <end position="520"/>
    </location>
</feature>
<evidence type="ECO:0000256" key="8">
    <source>
        <dbReference type="ARBA" id="ARBA00023242"/>
    </source>
</evidence>
<gene>
    <name evidence="13" type="ORF">TCNE_LOCUS13017</name>
</gene>
<dbReference type="InterPro" id="IPR013083">
    <property type="entry name" value="Znf_RING/FYVE/PHD"/>
</dbReference>
<name>A0A183UWZ7_TOXCA</name>
<feature type="compositionally biased region" description="Gly residues" evidence="11">
    <location>
        <begin position="951"/>
        <end position="961"/>
    </location>
</feature>
<evidence type="ECO:0000256" key="1">
    <source>
        <dbReference type="ARBA" id="ARBA00004123"/>
    </source>
</evidence>
<feature type="region of interest" description="Disordered" evidence="11">
    <location>
        <begin position="944"/>
        <end position="991"/>
    </location>
</feature>
<evidence type="ECO:0000256" key="11">
    <source>
        <dbReference type="SAM" id="MobiDB-lite"/>
    </source>
</evidence>